<feature type="region of interest" description="Disordered" evidence="1">
    <location>
        <begin position="1"/>
        <end position="84"/>
    </location>
</feature>
<dbReference type="AlphaFoldDB" id="H0EC16"/>
<feature type="compositionally biased region" description="Basic and acidic residues" evidence="1">
    <location>
        <begin position="1"/>
        <end position="20"/>
    </location>
</feature>
<dbReference type="Proteomes" id="UP000005143">
    <property type="component" value="Unassembled WGS sequence"/>
</dbReference>
<proteinExistence type="predicted"/>
<evidence type="ECO:0000313" key="2">
    <source>
        <dbReference type="EMBL" id="EHN08778.1"/>
    </source>
</evidence>
<sequence>MERRAGEQQRRQDHREHDVDDAAAAAAGATATAVRPGERVSGPGDGTSGTTADSLGPAVGGDAPGRAPVARAWSARAGRRGPPH</sequence>
<evidence type="ECO:0000256" key="1">
    <source>
        <dbReference type="SAM" id="MobiDB-lite"/>
    </source>
</evidence>
<comment type="caution">
    <text evidence="2">The sequence shown here is derived from an EMBL/GenBank/DDBJ whole genome shotgun (WGS) entry which is preliminary data.</text>
</comment>
<feature type="compositionally biased region" description="Low complexity" evidence="1">
    <location>
        <begin position="22"/>
        <end position="33"/>
    </location>
</feature>
<evidence type="ECO:0000313" key="3">
    <source>
        <dbReference type="Proteomes" id="UP000005143"/>
    </source>
</evidence>
<protein>
    <submittedName>
        <fullName evidence="2">Uncharacterized protein</fullName>
    </submittedName>
</protein>
<dbReference type="EMBL" id="AGUD01000327">
    <property type="protein sequence ID" value="EHN08778.1"/>
    <property type="molecule type" value="Genomic_DNA"/>
</dbReference>
<name>H0EC16_9ACTN</name>
<gene>
    <name evidence="2" type="ORF">PAI11_44010</name>
</gene>
<organism evidence="2 3">
    <name type="scientific">Patulibacter medicamentivorans</name>
    <dbReference type="NCBI Taxonomy" id="1097667"/>
    <lineage>
        <taxon>Bacteria</taxon>
        <taxon>Bacillati</taxon>
        <taxon>Actinomycetota</taxon>
        <taxon>Thermoleophilia</taxon>
        <taxon>Solirubrobacterales</taxon>
        <taxon>Patulibacteraceae</taxon>
        <taxon>Patulibacter</taxon>
    </lineage>
</organism>
<reference evidence="2 3" key="1">
    <citation type="journal article" date="2013" name="Biodegradation">
        <title>Quantitative proteomic analysis of ibuprofen-degrading Patulibacter sp. strain I11.</title>
        <authorList>
            <person name="Almeida B."/>
            <person name="Kjeldal H."/>
            <person name="Lolas I."/>
            <person name="Knudsen A.D."/>
            <person name="Carvalho G."/>
            <person name="Nielsen K.L."/>
            <person name="Barreto Crespo M.T."/>
            <person name="Stensballe A."/>
            <person name="Nielsen J.L."/>
        </authorList>
    </citation>
    <scope>NUCLEOTIDE SEQUENCE [LARGE SCALE GENOMIC DNA]</scope>
    <source>
        <strain evidence="2 3">I11</strain>
    </source>
</reference>
<keyword evidence="3" id="KW-1185">Reference proteome</keyword>
<accession>H0EC16</accession>